<dbReference type="EMBL" id="MJEQ01037183">
    <property type="protein sequence ID" value="OIT07819.1"/>
    <property type="molecule type" value="Genomic_DNA"/>
</dbReference>
<sequence length="325" mass="37508">METSTSKAKICGSTSKGIDRISGLPDDVLHNILSSLLIFDVVQLSLLSKRWKYIWTTMPYLHFDFDKFYLQRLKRLCDMEMTDKFKDFINWVLISQRATNLVRFLLIGDIYGIFDKVDILRWIHATTRRNVQELVLEFCLLEPFELPYCVATCESLQVLKLNLSGDILKLPNHLGFCQLKLLHLENVALSDQQLTICLFSKCHLLEKLILQECSLGALTLLDIASTSLIYVTFGNVYYKVESYGDCEVKLCCPNLKFFKYKQLAPMPKDIIFENLFSIEDVRIVFTYSNRSLEETGILVHKMIKEVPSTSILKLCEASYSVNYSL</sequence>
<dbReference type="AlphaFoldDB" id="A0A1J6JAF7"/>
<dbReference type="InterPro" id="IPR001810">
    <property type="entry name" value="F-box_dom"/>
</dbReference>
<organism evidence="2 3">
    <name type="scientific">Nicotiana attenuata</name>
    <name type="common">Coyote tobacco</name>
    <dbReference type="NCBI Taxonomy" id="49451"/>
    <lineage>
        <taxon>Eukaryota</taxon>
        <taxon>Viridiplantae</taxon>
        <taxon>Streptophyta</taxon>
        <taxon>Embryophyta</taxon>
        <taxon>Tracheophyta</taxon>
        <taxon>Spermatophyta</taxon>
        <taxon>Magnoliopsida</taxon>
        <taxon>eudicotyledons</taxon>
        <taxon>Gunneridae</taxon>
        <taxon>Pentapetalae</taxon>
        <taxon>asterids</taxon>
        <taxon>lamiids</taxon>
        <taxon>Solanales</taxon>
        <taxon>Solanaceae</taxon>
        <taxon>Nicotianoideae</taxon>
        <taxon>Nicotianeae</taxon>
        <taxon>Nicotiana</taxon>
    </lineage>
</organism>
<dbReference type="InterPro" id="IPR036047">
    <property type="entry name" value="F-box-like_dom_sf"/>
</dbReference>
<comment type="caution">
    <text evidence="2">The sequence shown here is derived from an EMBL/GenBank/DDBJ whole genome shotgun (WGS) entry which is preliminary data.</text>
</comment>
<dbReference type="SUPFAM" id="SSF81383">
    <property type="entry name" value="F-box domain"/>
    <property type="match status" value="1"/>
</dbReference>
<feature type="domain" description="F-box" evidence="1">
    <location>
        <begin position="18"/>
        <end position="72"/>
    </location>
</feature>
<dbReference type="InterPro" id="IPR053197">
    <property type="entry name" value="F-box_SCFL_complex_component"/>
</dbReference>
<dbReference type="Pfam" id="PF24758">
    <property type="entry name" value="LRR_At5g56370"/>
    <property type="match status" value="1"/>
</dbReference>
<dbReference type="PROSITE" id="PS50181">
    <property type="entry name" value="FBOX"/>
    <property type="match status" value="1"/>
</dbReference>
<dbReference type="STRING" id="49451.A0A1J6JAF7"/>
<proteinExistence type="predicted"/>
<dbReference type="PANTHER" id="PTHR34223:SF51">
    <property type="entry name" value="OS06G0556300 PROTEIN"/>
    <property type="match status" value="1"/>
</dbReference>
<dbReference type="Gene3D" id="3.80.10.10">
    <property type="entry name" value="Ribonuclease Inhibitor"/>
    <property type="match status" value="1"/>
</dbReference>
<evidence type="ECO:0000313" key="2">
    <source>
        <dbReference type="EMBL" id="OIT07819.1"/>
    </source>
</evidence>
<name>A0A1J6JAF7_NICAT</name>
<dbReference type="Proteomes" id="UP000187609">
    <property type="component" value="Unassembled WGS sequence"/>
</dbReference>
<dbReference type="Gene3D" id="1.20.1280.50">
    <property type="match status" value="1"/>
</dbReference>
<dbReference type="SUPFAM" id="SSF52047">
    <property type="entry name" value="RNI-like"/>
    <property type="match status" value="1"/>
</dbReference>
<reference evidence="2" key="1">
    <citation type="submission" date="2016-11" db="EMBL/GenBank/DDBJ databases">
        <title>The genome of Nicotiana attenuata.</title>
        <authorList>
            <person name="Xu S."/>
            <person name="Brockmoeller T."/>
            <person name="Gaquerel E."/>
            <person name="Navarro A."/>
            <person name="Kuhl H."/>
            <person name="Gase K."/>
            <person name="Ling Z."/>
            <person name="Zhou W."/>
            <person name="Kreitzer C."/>
            <person name="Stanke M."/>
            <person name="Tang H."/>
            <person name="Lyons E."/>
            <person name="Pandey P."/>
            <person name="Pandey S.P."/>
            <person name="Timmermann B."/>
            <person name="Baldwin I.T."/>
        </authorList>
    </citation>
    <scope>NUCLEOTIDE SEQUENCE [LARGE SCALE GENOMIC DNA]</scope>
    <source>
        <strain evidence="2">UT</strain>
    </source>
</reference>
<dbReference type="PANTHER" id="PTHR34223">
    <property type="entry name" value="OS11G0201299 PROTEIN"/>
    <property type="match status" value="1"/>
</dbReference>
<protein>
    <submittedName>
        <fullName evidence="2">F-boxfbd/lrr-repeat protein</fullName>
    </submittedName>
</protein>
<evidence type="ECO:0000259" key="1">
    <source>
        <dbReference type="PROSITE" id="PS50181"/>
    </source>
</evidence>
<dbReference type="SMART" id="SM00256">
    <property type="entry name" value="FBOX"/>
    <property type="match status" value="1"/>
</dbReference>
<keyword evidence="3" id="KW-1185">Reference proteome</keyword>
<accession>A0A1J6JAF7</accession>
<gene>
    <name evidence="2" type="ORF">A4A49_63065</name>
</gene>
<dbReference type="InterPro" id="IPR032675">
    <property type="entry name" value="LRR_dom_sf"/>
</dbReference>
<dbReference type="Gramene" id="OIT07819">
    <property type="protein sequence ID" value="OIT07819"/>
    <property type="gene ID" value="A4A49_63065"/>
</dbReference>
<dbReference type="Pfam" id="PF00646">
    <property type="entry name" value="F-box"/>
    <property type="match status" value="1"/>
</dbReference>
<dbReference type="OMA" id="SIACHEV"/>
<dbReference type="InterPro" id="IPR055411">
    <property type="entry name" value="LRR_FXL15/At3g58940/PEG3-like"/>
</dbReference>
<evidence type="ECO:0000313" key="3">
    <source>
        <dbReference type="Proteomes" id="UP000187609"/>
    </source>
</evidence>